<feature type="domain" description="Response regulatory" evidence="9">
    <location>
        <begin position="3"/>
        <end position="116"/>
    </location>
</feature>
<dbReference type="Pfam" id="PF00072">
    <property type="entry name" value="Response_reg"/>
    <property type="match status" value="1"/>
</dbReference>
<keyword evidence="5 8" id="KW-0238">DNA-binding</keyword>
<dbReference type="InterPro" id="IPR001867">
    <property type="entry name" value="OmpR/PhoB-type_DNA-bd"/>
</dbReference>
<evidence type="ECO:0000256" key="7">
    <source>
        <dbReference type="PROSITE-ProRule" id="PRU00169"/>
    </source>
</evidence>
<dbReference type="InterPro" id="IPR039420">
    <property type="entry name" value="WalR-like"/>
</dbReference>
<feature type="modified residue" description="4-aspartylphosphate" evidence="7">
    <location>
        <position position="52"/>
    </location>
</feature>
<dbReference type="InterPro" id="IPR011006">
    <property type="entry name" value="CheY-like_superfamily"/>
</dbReference>
<feature type="DNA-binding region" description="OmpR/PhoB-type" evidence="8">
    <location>
        <begin position="127"/>
        <end position="226"/>
    </location>
</feature>
<evidence type="ECO:0000256" key="5">
    <source>
        <dbReference type="ARBA" id="ARBA00023125"/>
    </source>
</evidence>
<feature type="domain" description="OmpR/PhoB-type" evidence="10">
    <location>
        <begin position="127"/>
        <end position="226"/>
    </location>
</feature>
<dbReference type="InterPro" id="IPR036388">
    <property type="entry name" value="WH-like_DNA-bd_sf"/>
</dbReference>
<dbReference type="PANTHER" id="PTHR48111">
    <property type="entry name" value="REGULATOR OF RPOS"/>
    <property type="match status" value="1"/>
</dbReference>
<dbReference type="RefSeq" id="WP_073154887.1">
    <property type="nucleotide sequence ID" value="NZ_FQVL01000006.1"/>
</dbReference>
<name>A0A1M4Y589_9BACL</name>
<evidence type="ECO:0000256" key="1">
    <source>
        <dbReference type="ARBA" id="ARBA00004496"/>
    </source>
</evidence>
<dbReference type="SUPFAM" id="SSF52172">
    <property type="entry name" value="CheY-like"/>
    <property type="match status" value="1"/>
</dbReference>
<dbReference type="Gene3D" id="6.10.250.690">
    <property type="match status" value="1"/>
</dbReference>
<dbReference type="FunFam" id="1.10.10.10:FF:000018">
    <property type="entry name" value="DNA-binding response regulator ResD"/>
    <property type="match status" value="1"/>
</dbReference>
<accession>A0A1M4Y589</accession>
<comment type="subcellular location">
    <subcellularLocation>
        <location evidence="1">Cytoplasm</location>
    </subcellularLocation>
</comment>
<dbReference type="SMART" id="SM00862">
    <property type="entry name" value="Trans_reg_C"/>
    <property type="match status" value="1"/>
</dbReference>
<evidence type="ECO:0000256" key="6">
    <source>
        <dbReference type="ARBA" id="ARBA00023163"/>
    </source>
</evidence>
<dbReference type="GO" id="GO:0032993">
    <property type="term" value="C:protein-DNA complex"/>
    <property type="evidence" value="ECO:0007669"/>
    <property type="project" value="TreeGrafter"/>
</dbReference>
<protein>
    <submittedName>
        <fullName evidence="11">DNA-binding response regulator, OmpR family, contains REC and winged-helix (WHTH) domain</fullName>
    </submittedName>
</protein>
<sequence length="231" mass="26472">MRRVLIVDDEKKIREVIASYLQKEGYDVLEAQNGTDALNIAQNETIDLIILDLMLPDVSGEAICQTIRQQSAVPILMLTAKVAEKDRIKGLSIGADDYVIKPFSPREVVARVKAILRRSNHDLLSSRTSYHNGKLTIDMDQQLVYKDGKQVHLTPAEFRLLVVLARHPGRTYTREELIEKVYSFNYVGDDRIIDQHIKNLRQKIELNPKEPIFLTTIFGHGYSFLGRQDRK</sequence>
<dbReference type="GO" id="GO:0000156">
    <property type="term" value="F:phosphorelay response regulator activity"/>
    <property type="evidence" value="ECO:0007669"/>
    <property type="project" value="TreeGrafter"/>
</dbReference>
<dbReference type="InterPro" id="IPR001789">
    <property type="entry name" value="Sig_transdc_resp-reg_receiver"/>
</dbReference>
<dbReference type="SUPFAM" id="SSF46894">
    <property type="entry name" value="C-terminal effector domain of the bipartite response regulators"/>
    <property type="match status" value="1"/>
</dbReference>
<keyword evidence="4" id="KW-0805">Transcription regulation</keyword>
<dbReference type="CDD" id="cd00383">
    <property type="entry name" value="trans_reg_C"/>
    <property type="match status" value="1"/>
</dbReference>
<dbReference type="GO" id="GO:0005829">
    <property type="term" value="C:cytosol"/>
    <property type="evidence" value="ECO:0007669"/>
    <property type="project" value="TreeGrafter"/>
</dbReference>
<evidence type="ECO:0000259" key="9">
    <source>
        <dbReference type="PROSITE" id="PS50110"/>
    </source>
</evidence>
<dbReference type="SMART" id="SM00448">
    <property type="entry name" value="REC"/>
    <property type="match status" value="1"/>
</dbReference>
<keyword evidence="3" id="KW-0902">Two-component regulatory system</keyword>
<dbReference type="InterPro" id="IPR016032">
    <property type="entry name" value="Sig_transdc_resp-reg_C-effctor"/>
</dbReference>
<keyword evidence="6" id="KW-0804">Transcription</keyword>
<dbReference type="PANTHER" id="PTHR48111:SF73">
    <property type="entry name" value="ALKALINE PHOSPHATASE SYNTHESIS TRANSCRIPTIONAL REGULATORY PROTEIN PHOP"/>
    <property type="match status" value="1"/>
</dbReference>
<evidence type="ECO:0000256" key="4">
    <source>
        <dbReference type="ARBA" id="ARBA00023015"/>
    </source>
</evidence>
<evidence type="ECO:0000313" key="11">
    <source>
        <dbReference type="EMBL" id="SHF00839.1"/>
    </source>
</evidence>
<proteinExistence type="predicted"/>
<keyword evidence="12" id="KW-1185">Reference proteome</keyword>
<dbReference type="FunFam" id="3.40.50.2300:FF:000001">
    <property type="entry name" value="DNA-binding response regulator PhoB"/>
    <property type="match status" value="1"/>
</dbReference>
<evidence type="ECO:0000256" key="3">
    <source>
        <dbReference type="ARBA" id="ARBA00023012"/>
    </source>
</evidence>
<dbReference type="EMBL" id="FQVL01000006">
    <property type="protein sequence ID" value="SHF00839.1"/>
    <property type="molecule type" value="Genomic_DNA"/>
</dbReference>
<dbReference type="GO" id="GO:0000976">
    <property type="term" value="F:transcription cis-regulatory region binding"/>
    <property type="evidence" value="ECO:0007669"/>
    <property type="project" value="TreeGrafter"/>
</dbReference>
<dbReference type="AlphaFoldDB" id="A0A1M4Y589"/>
<dbReference type="PROSITE" id="PS50110">
    <property type="entry name" value="RESPONSE_REGULATORY"/>
    <property type="match status" value="1"/>
</dbReference>
<dbReference type="Pfam" id="PF00486">
    <property type="entry name" value="Trans_reg_C"/>
    <property type="match status" value="1"/>
</dbReference>
<evidence type="ECO:0000313" key="12">
    <source>
        <dbReference type="Proteomes" id="UP000184476"/>
    </source>
</evidence>
<gene>
    <name evidence="11" type="ORF">SAMN05444392_10648</name>
</gene>
<dbReference type="GO" id="GO:0006355">
    <property type="term" value="P:regulation of DNA-templated transcription"/>
    <property type="evidence" value="ECO:0007669"/>
    <property type="project" value="InterPro"/>
</dbReference>
<dbReference type="OrthoDB" id="9802426at2"/>
<reference evidence="11 12" key="1">
    <citation type="submission" date="2016-11" db="EMBL/GenBank/DDBJ databases">
        <authorList>
            <person name="Jaros S."/>
            <person name="Januszkiewicz K."/>
            <person name="Wedrychowicz H."/>
        </authorList>
    </citation>
    <scope>NUCLEOTIDE SEQUENCE [LARGE SCALE GENOMIC DNA]</scope>
    <source>
        <strain evidence="11 12">DSM 44666</strain>
    </source>
</reference>
<evidence type="ECO:0000256" key="2">
    <source>
        <dbReference type="ARBA" id="ARBA00022553"/>
    </source>
</evidence>
<dbReference type="Gene3D" id="1.10.10.10">
    <property type="entry name" value="Winged helix-like DNA-binding domain superfamily/Winged helix DNA-binding domain"/>
    <property type="match status" value="1"/>
</dbReference>
<evidence type="ECO:0000259" key="10">
    <source>
        <dbReference type="PROSITE" id="PS51755"/>
    </source>
</evidence>
<dbReference type="STRING" id="112248.SAMN05444392_10648"/>
<evidence type="ECO:0000256" key="8">
    <source>
        <dbReference type="PROSITE-ProRule" id="PRU01091"/>
    </source>
</evidence>
<keyword evidence="2 7" id="KW-0597">Phosphoprotein</keyword>
<dbReference type="Proteomes" id="UP000184476">
    <property type="component" value="Unassembled WGS sequence"/>
</dbReference>
<organism evidence="11 12">
    <name type="scientific">Seinonella peptonophila</name>
    <dbReference type="NCBI Taxonomy" id="112248"/>
    <lineage>
        <taxon>Bacteria</taxon>
        <taxon>Bacillati</taxon>
        <taxon>Bacillota</taxon>
        <taxon>Bacilli</taxon>
        <taxon>Bacillales</taxon>
        <taxon>Thermoactinomycetaceae</taxon>
        <taxon>Seinonella</taxon>
    </lineage>
</organism>
<dbReference type="PROSITE" id="PS51755">
    <property type="entry name" value="OMPR_PHOB"/>
    <property type="match status" value="1"/>
</dbReference>
<dbReference type="Gene3D" id="3.40.50.2300">
    <property type="match status" value="1"/>
</dbReference>